<sequence>MDYIVTFRPETKKDFKKLDQQIAQRIISKIKWLSENFQLITPLPLQKELHGKYKLRVGDYRVVYSLNENEKRITIHMVGHRREIYK</sequence>
<keyword evidence="1" id="KW-1277">Toxin-antitoxin system</keyword>
<dbReference type="Gene3D" id="3.30.2310.20">
    <property type="entry name" value="RelE-like"/>
    <property type="match status" value="1"/>
</dbReference>
<dbReference type="SUPFAM" id="SSF143011">
    <property type="entry name" value="RelE-like"/>
    <property type="match status" value="1"/>
</dbReference>
<gene>
    <name evidence="2" type="ORF">ASZ90_005287</name>
</gene>
<dbReference type="InterPro" id="IPR035093">
    <property type="entry name" value="RelE/ParE_toxin_dom_sf"/>
</dbReference>
<evidence type="ECO:0000256" key="1">
    <source>
        <dbReference type="ARBA" id="ARBA00022649"/>
    </source>
</evidence>
<proteinExistence type="predicted"/>
<organism evidence="2">
    <name type="scientific">hydrocarbon metagenome</name>
    <dbReference type="NCBI Taxonomy" id="938273"/>
    <lineage>
        <taxon>unclassified sequences</taxon>
        <taxon>metagenomes</taxon>
        <taxon>ecological metagenomes</taxon>
    </lineage>
</organism>
<accession>A0A0W8FVQ1</accession>
<name>A0A0W8FVQ1_9ZZZZ</name>
<protein>
    <submittedName>
        <fullName evidence="2">Rele/stbe replicon stabilization toxin</fullName>
    </submittedName>
</protein>
<comment type="caution">
    <text evidence="2">The sequence shown here is derived from an EMBL/GenBank/DDBJ whole genome shotgun (WGS) entry which is preliminary data.</text>
</comment>
<dbReference type="EMBL" id="LNQE01000802">
    <property type="protein sequence ID" value="KUG24900.1"/>
    <property type="molecule type" value="Genomic_DNA"/>
</dbReference>
<dbReference type="AlphaFoldDB" id="A0A0W8FVQ1"/>
<evidence type="ECO:0000313" key="2">
    <source>
        <dbReference type="EMBL" id="KUG24900.1"/>
    </source>
</evidence>
<reference evidence="2" key="1">
    <citation type="journal article" date="2015" name="Proc. Natl. Acad. Sci. U.S.A.">
        <title>Networks of energetic and metabolic interactions define dynamics in microbial communities.</title>
        <authorList>
            <person name="Embree M."/>
            <person name="Liu J.K."/>
            <person name="Al-Bassam M.M."/>
            <person name="Zengler K."/>
        </authorList>
    </citation>
    <scope>NUCLEOTIDE SEQUENCE</scope>
</reference>
<dbReference type="PANTHER" id="PTHR35601:SF1">
    <property type="entry name" value="TOXIN RELE"/>
    <property type="match status" value="1"/>
</dbReference>
<dbReference type="Pfam" id="PF05016">
    <property type="entry name" value="ParE_toxin"/>
    <property type="match status" value="1"/>
</dbReference>
<dbReference type="InterPro" id="IPR007712">
    <property type="entry name" value="RelE/ParE_toxin"/>
</dbReference>
<dbReference type="NCBIfam" id="TIGR02385">
    <property type="entry name" value="RelE_StbE"/>
    <property type="match status" value="1"/>
</dbReference>
<dbReference type="PANTHER" id="PTHR35601">
    <property type="entry name" value="TOXIN RELE"/>
    <property type="match status" value="1"/>
</dbReference>